<protein>
    <submittedName>
        <fullName evidence="2">T9SS type A sorting domain-containing protein</fullName>
    </submittedName>
</protein>
<dbReference type="SUPFAM" id="SSF69304">
    <property type="entry name" value="Tricorn protease N-terminal domain"/>
    <property type="match status" value="1"/>
</dbReference>
<dbReference type="Gene3D" id="2.60.40.4070">
    <property type="match status" value="1"/>
</dbReference>
<proteinExistence type="predicted"/>
<dbReference type="EMBL" id="SOIP01000421">
    <property type="protein sequence ID" value="TET79432.1"/>
    <property type="molecule type" value="Genomic_DNA"/>
</dbReference>
<organism evidence="2 3">
    <name type="scientific">candidate division TA06 bacterium</name>
    <dbReference type="NCBI Taxonomy" id="2250710"/>
    <lineage>
        <taxon>Bacteria</taxon>
        <taxon>Bacteria division TA06</taxon>
    </lineage>
</organism>
<dbReference type="Pfam" id="PF18962">
    <property type="entry name" value="Por_Secre_tail"/>
    <property type="match status" value="1"/>
</dbReference>
<dbReference type="Proteomes" id="UP000315534">
    <property type="component" value="Unassembled WGS sequence"/>
</dbReference>
<dbReference type="NCBIfam" id="TIGR04183">
    <property type="entry name" value="Por_Secre_tail"/>
    <property type="match status" value="1"/>
</dbReference>
<dbReference type="PANTHER" id="PTHR42754:SF1">
    <property type="entry name" value="LIPOPROTEIN"/>
    <property type="match status" value="1"/>
</dbReference>
<accession>A0A523XJK0</accession>
<dbReference type="PANTHER" id="PTHR42754">
    <property type="entry name" value="ENDOGLUCANASE"/>
    <property type="match status" value="1"/>
</dbReference>
<comment type="caution">
    <text evidence="2">The sequence shown here is derived from an EMBL/GenBank/DDBJ whole genome shotgun (WGS) entry which is preliminary data.</text>
</comment>
<feature type="domain" description="Secretion system C-terminal sorting" evidence="1">
    <location>
        <begin position="201"/>
        <end position="282"/>
    </location>
</feature>
<dbReference type="InterPro" id="IPR026444">
    <property type="entry name" value="Secre_tail"/>
</dbReference>
<name>A0A523XJK0_UNCT6</name>
<dbReference type="AlphaFoldDB" id="A0A523XJK0"/>
<sequence length="289" mass="31708">MTGETISYGAGRGDLFLLKTYADGDTMWMRTYGDTLHEKGQSVQQTPDGGYIAVGETWSFSAGKSDIYIVRTDSLGNLIWYKSYGDTHYDYASSIKPTRDGGYIIGGTTWSFGAGLYDVYLLKIDAIGDTAWTMTCGGPGNDACFEVDTISDGGYIAGGWTDSYGAGANDVYLVKTQPEVGVEENHIPCPNPPYNISDLKLFPNPFSDIVNITYWIEQNGESVDLKIYDVTGRVVKSFLPPASDFSVPPSRTWNGRDEKGKRMASGVYFVMLRAGESRATRRVTLLSRP</sequence>
<evidence type="ECO:0000313" key="3">
    <source>
        <dbReference type="Proteomes" id="UP000315534"/>
    </source>
</evidence>
<reference evidence="2 3" key="1">
    <citation type="submission" date="2019-03" db="EMBL/GenBank/DDBJ databases">
        <title>Metabolic potential of uncultured bacteria and archaea associated with petroleum seepage in deep-sea sediments.</title>
        <authorList>
            <person name="Dong X."/>
            <person name="Hubert C."/>
        </authorList>
    </citation>
    <scope>NUCLEOTIDE SEQUENCE [LARGE SCALE GENOMIC DNA]</scope>
    <source>
        <strain evidence="2">E29_bin36</strain>
    </source>
</reference>
<gene>
    <name evidence="2" type="ORF">E3J38_07230</name>
</gene>
<evidence type="ECO:0000313" key="2">
    <source>
        <dbReference type="EMBL" id="TET79432.1"/>
    </source>
</evidence>
<evidence type="ECO:0000259" key="1">
    <source>
        <dbReference type="Pfam" id="PF18962"/>
    </source>
</evidence>